<dbReference type="PANTHER" id="PTHR43649:SF12">
    <property type="entry name" value="DIACETYLCHITOBIOSE BINDING PROTEIN DASA"/>
    <property type="match status" value="1"/>
</dbReference>
<dbReference type="SUPFAM" id="SSF53850">
    <property type="entry name" value="Periplasmic binding protein-like II"/>
    <property type="match status" value="1"/>
</dbReference>
<dbReference type="AlphaFoldDB" id="C0C5Z7"/>
<dbReference type="Proteomes" id="UP000004893">
    <property type="component" value="Unassembled WGS sequence"/>
</dbReference>
<name>C0C5Z7_9FIRM</name>
<protein>
    <submittedName>
        <fullName evidence="1">ABC transporter, solute-binding protein</fullName>
    </submittedName>
</protein>
<comment type="caution">
    <text evidence="1">The sequence shown here is derived from an EMBL/GenBank/DDBJ whole genome shotgun (WGS) entry which is preliminary data.</text>
</comment>
<keyword evidence="2" id="KW-1185">Reference proteome</keyword>
<organism evidence="1 2">
    <name type="scientific">[Clostridium] hylemonae DSM 15053</name>
    <dbReference type="NCBI Taxonomy" id="553973"/>
    <lineage>
        <taxon>Bacteria</taxon>
        <taxon>Bacillati</taxon>
        <taxon>Bacillota</taxon>
        <taxon>Clostridia</taxon>
        <taxon>Lachnospirales</taxon>
        <taxon>Lachnospiraceae</taxon>
    </lineage>
</organism>
<sequence length="422" mass="46297">MYTNEGETALKRTGKPASVILVCLLLAALAAGSITGCKKEEKAEAEKKREIVLWHYWDLPQQRRTLEDLVYDFNHSQEAIRVKTRYIPDADFKKELALGMADNKTPDIALVDSVDFRYFNSMQPFVDLTDEIGELGQYLPAAVQPCTVEGRVLGLPSGLNCTGLFYNAALFEAAGLSVPGTWEEFYEAARILTTDDICGYAQIALQGEESLYAFLPILWSMGGDVDAIDSPESRQAFELLGTMARSGCLGKESISLTGSDLAGQFADGKVAMMFNGIMMADYIREQNNALDFGVTYLPADKDRVSVVGGEIFGVMSGDNEAASIEFLKYISEKDRLASYIDGLGLLAPRQDVMDGQFADDVLMRQCVDIFQTARMREISTEWPRVSAVAADAIDEVIVGGRSVDETLKEAAGAIRDIREGVR</sequence>
<dbReference type="Pfam" id="PF13416">
    <property type="entry name" value="SBP_bac_8"/>
    <property type="match status" value="1"/>
</dbReference>
<dbReference type="Gene3D" id="3.40.190.10">
    <property type="entry name" value="Periplasmic binding protein-like II"/>
    <property type="match status" value="1"/>
</dbReference>
<evidence type="ECO:0000313" key="2">
    <source>
        <dbReference type="Proteomes" id="UP000004893"/>
    </source>
</evidence>
<reference evidence="1" key="2">
    <citation type="submission" date="2013-06" db="EMBL/GenBank/DDBJ databases">
        <title>Draft genome sequence of Clostridium hylemonae (DSM 15053).</title>
        <authorList>
            <person name="Sudarsanam P."/>
            <person name="Ley R."/>
            <person name="Guruge J."/>
            <person name="Turnbaugh P.J."/>
            <person name="Mahowald M."/>
            <person name="Liep D."/>
            <person name="Gordon J."/>
        </authorList>
    </citation>
    <scope>NUCLEOTIDE SEQUENCE</scope>
    <source>
        <strain evidence="1">DSM 15053</strain>
    </source>
</reference>
<dbReference type="eggNOG" id="COG1653">
    <property type="taxonomic scope" value="Bacteria"/>
</dbReference>
<gene>
    <name evidence="1" type="ORF">CLOHYLEM_07534</name>
</gene>
<dbReference type="HOGENOM" id="CLU_031285_10_1_9"/>
<proteinExistence type="predicted"/>
<dbReference type="EMBL" id="ABYI02000041">
    <property type="protein sequence ID" value="EEG72531.1"/>
    <property type="molecule type" value="Genomic_DNA"/>
</dbReference>
<evidence type="ECO:0000313" key="1">
    <source>
        <dbReference type="EMBL" id="EEG72531.1"/>
    </source>
</evidence>
<dbReference type="CDD" id="cd13585">
    <property type="entry name" value="PBP2_TMBP_like"/>
    <property type="match status" value="1"/>
</dbReference>
<accession>C0C5Z7</accession>
<dbReference type="InterPro" id="IPR050490">
    <property type="entry name" value="Bact_solute-bd_prot1"/>
</dbReference>
<dbReference type="STRING" id="553973.CLOHYLEM_07534"/>
<reference evidence="1" key="1">
    <citation type="submission" date="2009-02" db="EMBL/GenBank/DDBJ databases">
        <authorList>
            <person name="Fulton L."/>
            <person name="Clifton S."/>
            <person name="Fulton B."/>
            <person name="Xu J."/>
            <person name="Minx P."/>
            <person name="Pepin K.H."/>
            <person name="Johnson M."/>
            <person name="Bhonagiri V."/>
            <person name="Nash W.E."/>
            <person name="Mardis E.R."/>
            <person name="Wilson R.K."/>
        </authorList>
    </citation>
    <scope>NUCLEOTIDE SEQUENCE [LARGE SCALE GENOMIC DNA]</scope>
    <source>
        <strain evidence="1">DSM 15053</strain>
    </source>
</reference>
<dbReference type="PANTHER" id="PTHR43649">
    <property type="entry name" value="ARABINOSE-BINDING PROTEIN-RELATED"/>
    <property type="match status" value="1"/>
</dbReference>
<dbReference type="InterPro" id="IPR006059">
    <property type="entry name" value="SBP"/>
</dbReference>